<dbReference type="PROSITE" id="PS50931">
    <property type="entry name" value="HTH_LYSR"/>
    <property type="match status" value="1"/>
</dbReference>
<keyword evidence="3" id="KW-0238">DNA-binding</keyword>
<dbReference type="PANTHER" id="PTHR30537">
    <property type="entry name" value="HTH-TYPE TRANSCRIPTIONAL REGULATOR"/>
    <property type="match status" value="1"/>
</dbReference>
<name>A0A515EJU9_9BURK</name>
<accession>A0A515EJU9</accession>
<reference evidence="7" key="2">
    <citation type="journal article" date="2020" name="Int. J. Syst. Evol. Microbiol.">
        <title>Genomic insights into a novel species Rhodoferax aquaticus sp. nov., isolated from freshwater.</title>
        <authorList>
            <person name="Li T."/>
            <person name="Zhuo Y."/>
            <person name="Jin C.Z."/>
            <person name="Wu X."/>
            <person name="Ko S.R."/>
            <person name="Jin F.J."/>
            <person name="Ahn C.Y."/>
            <person name="Oh H.M."/>
            <person name="Lee H.G."/>
            <person name="Jin L."/>
        </authorList>
    </citation>
    <scope>NUCLEOTIDE SEQUENCE [LARGE SCALE GENOMIC DNA]</scope>
    <source>
        <strain evidence="7">Gr-4</strain>
    </source>
</reference>
<dbReference type="SUPFAM" id="SSF53850">
    <property type="entry name" value="Periplasmic binding protein-like II"/>
    <property type="match status" value="1"/>
</dbReference>
<dbReference type="EMBL" id="CP036282">
    <property type="protein sequence ID" value="QDL52933.1"/>
    <property type="molecule type" value="Genomic_DNA"/>
</dbReference>
<feature type="domain" description="HTH lysR-type" evidence="5">
    <location>
        <begin position="2"/>
        <end position="59"/>
    </location>
</feature>
<dbReference type="Pfam" id="PF03466">
    <property type="entry name" value="LysR_substrate"/>
    <property type="match status" value="1"/>
</dbReference>
<dbReference type="GO" id="GO:0003700">
    <property type="term" value="F:DNA-binding transcription factor activity"/>
    <property type="evidence" value="ECO:0007669"/>
    <property type="project" value="InterPro"/>
</dbReference>
<keyword evidence="2" id="KW-0805">Transcription regulation</keyword>
<dbReference type="GO" id="GO:0043565">
    <property type="term" value="F:sequence-specific DNA binding"/>
    <property type="evidence" value="ECO:0007669"/>
    <property type="project" value="TreeGrafter"/>
</dbReference>
<evidence type="ECO:0000256" key="4">
    <source>
        <dbReference type="ARBA" id="ARBA00023163"/>
    </source>
</evidence>
<keyword evidence="7" id="KW-1185">Reference proteome</keyword>
<evidence type="ECO:0000313" key="7">
    <source>
        <dbReference type="Proteomes" id="UP000317365"/>
    </source>
</evidence>
<organism evidence="6 7">
    <name type="scientific">Rhodoferax aquaticus</name>
    <dbReference type="NCBI Taxonomy" id="2527691"/>
    <lineage>
        <taxon>Bacteria</taxon>
        <taxon>Pseudomonadati</taxon>
        <taxon>Pseudomonadota</taxon>
        <taxon>Betaproteobacteria</taxon>
        <taxon>Burkholderiales</taxon>
        <taxon>Comamonadaceae</taxon>
        <taxon>Rhodoferax</taxon>
    </lineage>
</organism>
<evidence type="ECO:0000313" key="6">
    <source>
        <dbReference type="EMBL" id="QDL52933.1"/>
    </source>
</evidence>
<keyword evidence="4" id="KW-0804">Transcription</keyword>
<dbReference type="Proteomes" id="UP000317365">
    <property type="component" value="Chromosome"/>
</dbReference>
<dbReference type="Gene3D" id="3.40.190.290">
    <property type="match status" value="1"/>
</dbReference>
<gene>
    <name evidence="6" type="ORF">EXZ61_01390</name>
</gene>
<dbReference type="InterPro" id="IPR036388">
    <property type="entry name" value="WH-like_DNA-bd_sf"/>
</dbReference>
<evidence type="ECO:0000259" key="5">
    <source>
        <dbReference type="PROSITE" id="PS50931"/>
    </source>
</evidence>
<dbReference type="AlphaFoldDB" id="A0A515EJU9"/>
<dbReference type="GO" id="GO:0006351">
    <property type="term" value="P:DNA-templated transcription"/>
    <property type="evidence" value="ECO:0007669"/>
    <property type="project" value="TreeGrafter"/>
</dbReference>
<protein>
    <submittedName>
        <fullName evidence="6">LysR family transcriptional regulator</fullName>
    </submittedName>
</protein>
<evidence type="ECO:0000256" key="2">
    <source>
        <dbReference type="ARBA" id="ARBA00023015"/>
    </source>
</evidence>
<evidence type="ECO:0000256" key="1">
    <source>
        <dbReference type="ARBA" id="ARBA00009437"/>
    </source>
</evidence>
<sequence>MIDLNQIALFVQVVQAGSFAQAARRLGVPPTTLSRQVAQLEDTLQARLLQRTTRKLSLTDAGRTLFDRAVTQIDALADAAAALSGESQTPKGAVRVAATAGFFESFRMQWVQEFLQRYPQVQLEFVLSDGMADFVGEGIDVAFRGSAELPDSSLVARRLASGTLALAASPAYLAERGTPADAWALTQHDCIRASGKAGPSLWRLVGPEGPVQVPVTGRFCANTGMAQRQAAEAGLGICLLPFNLLQTSIQTGRLVEVLPGIASSVGNLYVVYPSRRHVPPAVTAFVDMVVERMVPLAAQLGAQPAT</sequence>
<dbReference type="InterPro" id="IPR036390">
    <property type="entry name" value="WH_DNA-bd_sf"/>
</dbReference>
<dbReference type="KEGG" id="rhg:EXZ61_01390"/>
<dbReference type="Pfam" id="PF00126">
    <property type="entry name" value="HTH_1"/>
    <property type="match status" value="1"/>
</dbReference>
<dbReference type="InterPro" id="IPR000847">
    <property type="entry name" value="LysR_HTH_N"/>
</dbReference>
<dbReference type="SUPFAM" id="SSF46785">
    <property type="entry name" value="Winged helix' DNA-binding domain"/>
    <property type="match status" value="1"/>
</dbReference>
<evidence type="ECO:0000256" key="3">
    <source>
        <dbReference type="ARBA" id="ARBA00023125"/>
    </source>
</evidence>
<dbReference type="RefSeq" id="WP_142808385.1">
    <property type="nucleotide sequence ID" value="NZ_CP036282.1"/>
</dbReference>
<proteinExistence type="inferred from homology"/>
<dbReference type="InterPro" id="IPR005119">
    <property type="entry name" value="LysR_subst-bd"/>
</dbReference>
<dbReference type="PANTHER" id="PTHR30537:SF5">
    <property type="entry name" value="HTH-TYPE TRANSCRIPTIONAL ACTIVATOR TTDR-RELATED"/>
    <property type="match status" value="1"/>
</dbReference>
<comment type="similarity">
    <text evidence="1">Belongs to the LysR transcriptional regulatory family.</text>
</comment>
<dbReference type="CDD" id="cd08422">
    <property type="entry name" value="PBP2_CrgA_like"/>
    <property type="match status" value="1"/>
</dbReference>
<dbReference type="FunFam" id="1.10.10.10:FF:000001">
    <property type="entry name" value="LysR family transcriptional regulator"/>
    <property type="match status" value="1"/>
</dbReference>
<dbReference type="Gene3D" id="1.10.10.10">
    <property type="entry name" value="Winged helix-like DNA-binding domain superfamily/Winged helix DNA-binding domain"/>
    <property type="match status" value="1"/>
</dbReference>
<reference evidence="7" key="1">
    <citation type="submission" date="2019-02" db="EMBL/GenBank/DDBJ databases">
        <title>Complete genome sequence of Rhodoferax sp. Gr-4.</title>
        <authorList>
            <person name="Jin L."/>
        </authorList>
    </citation>
    <scope>NUCLEOTIDE SEQUENCE [LARGE SCALE GENOMIC DNA]</scope>
    <source>
        <strain evidence="7">Gr-4</strain>
    </source>
</reference>
<dbReference type="InterPro" id="IPR058163">
    <property type="entry name" value="LysR-type_TF_proteobact-type"/>
</dbReference>